<dbReference type="EMBL" id="JABFTP020000083">
    <property type="protein sequence ID" value="KAL3275808.1"/>
    <property type="molecule type" value="Genomic_DNA"/>
</dbReference>
<comment type="caution">
    <text evidence="2">The sequence shown here is derived from an EMBL/GenBank/DDBJ whole genome shotgun (WGS) entry which is preliminary data.</text>
</comment>
<evidence type="ECO:0000313" key="2">
    <source>
        <dbReference type="EMBL" id="KAL3275808.1"/>
    </source>
</evidence>
<gene>
    <name evidence="2" type="ORF">HHI36_020552</name>
</gene>
<dbReference type="AlphaFoldDB" id="A0ABD2NAP4"/>
<feature type="compositionally biased region" description="Basic and acidic residues" evidence="1">
    <location>
        <begin position="605"/>
        <end position="615"/>
    </location>
</feature>
<name>A0ABD2NAP4_9CUCU</name>
<evidence type="ECO:0000256" key="1">
    <source>
        <dbReference type="SAM" id="MobiDB-lite"/>
    </source>
</evidence>
<feature type="region of interest" description="Disordered" evidence="1">
    <location>
        <begin position="605"/>
        <end position="651"/>
    </location>
</feature>
<organism evidence="2 3">
    <name type="scientific">Cryptolaemus montrouzieri</name>
    <dbReference type="NCBI Taxonomy" id="559131"/>
    <lineage>
        <taxon>Eukaryota</taxon>
        <taxon>Metazoa</taxon>
        <taxon>Ecdysozoa</taxon>
        <taxon>Arthropoda</taxon>
        <taxon>Hexapoda</taxon>
        <taxon>Insecta</taxon>
        <taxon>Pterygota</taxon>
        <taxon>Neoptera</taxon>
        <taxon>Endopterygota</taxon>
        <taxon>Coleoptera</taxon>
        <taxon>Polyphaga</taxon>
        <taxon>Cucujiformia</taxon>
        <taxon>Coccinelloidea</taxon>
        <taxon>Coccinellidae</taxon>
        <taxon>Scymninae</taxon>
        <taxon>Scymnini</taxon>
        <taxon>Cryptolaemus</taxon>
    </lineage>
</organism>
<feature type="compositionally biased region" description="Basic and acidic residues" evidence="1">
    <location>
        <begin position="622"/>
        <end position="644"/>
    </location>
</feature>
<evidence type="ECO:0000313" key="3">
    <source>
        <dbReference type="Proteomes" id="UP001516400"/>
    </source>
</evidence>
<protein>
    <submittedName>
        <fullName evidence="2">Uncharacterized protein</fullName>
    </submittedName>
</protein>
<feature type="compositionally biased region" description="Low complexity" evidence="1">
    <location>
        <begin position="451"/>
        <end position="461"/>
    </location>
</feature>
<proteinExistence type="predicted"/>
<feature type="compositionally biased region" description="Polar residues" evidence="1">
    <location>
        <begin position="282"/>
        <end position="298"/>
    </location>
</feature>
<feature type="region of interest" description="Disordered" evidence="1">
    <location>
        <begin position="437"/>
        <end position="480"/>
    </location>
</feature>
<feature type="region of interest" description="Disordered" evidence="1">
    <location>
        <begin position="281"/>
        <end position="301"/>
    </location>
</feature>
<feature type="region of interest" description="Disordered" evidence="1">
    <location>
        <begin position="500"/>
        <end position="533"/>
    </location>
</feature>
<keyword evidence="3" id="KW-1185">Reference proteome</keyword>
<reference evidence="2 3" key="1">
    <citation type="journal article" date="2021" name="BMC Biol.">
        <title>Horizontally acquired antibacterial genes associated with adaptive radiation of ladybird beetles.</title>
        <authorList>
            <person name="Li H.S."/>
            <person name="Tang X.F."/>
            <person name="Huang Y.H."/>
            <person name="Xu Z.Y."/>
            <person name="Chen M.L."/>
            <person name="Du X.Y."/>
            <person name="Qiu B.Y."/>
            <person name="Chen P.T."/>
            <person name="Zhang W."/>
            <person name="Slipinski A."/>
            <person name="Escalona H.E."/>
            <person name="Waterhouse R.M."/>
            <person name="Zwick A."/>
            <person name="Pang H."/>
        </authorList>
    </citation>
    <scope>NUCLEOTIDE SEQUENCE [LARGE SCALE GENOMIC DNA]</scope>
    <source>
        <strain evidence="2">SYSU2018</strain>
    </source>
</reference>
<feature type="compositionally biased region" description="Basic and acidic residues" evidence="1">
    <location>
        <begin position="437"/>
        <end position="447"/>
    </location>
</feature>
<accession>A0ABD2NAP4</accession>
<sequence length="651" mass="75302">MSNTSTRVFSELEFEQFYQSNRINTENSNDVETFSGTERKICNSKEYLEINNEKLTDVCEIDLSEIKSEHSEICIKIEDEIFINQVIDESGVIWNEEVSIKNEEPNIDGNGVILEIEAESSEEKTEITLYEFIDEEKRIYDEKLTDACEVDRSKIKSEHDEKCIKIEDEIYINQFIDEPGIIWNEEVSIKCENSEELNINNGENEVILESETQSSEEKNETIVYEFIEKQKSSEDSAKRRNLNEVSTTQRETFDDQVKRINIVLKNHEQSLSDDLKPLEEYTGSSMKPSNTSFKSIQSPHALKPIKKAQETKEGFMSSNLKLLKGETDSLPRCTFRSTRIPKWYRPNTPNKLMDDNKSDSNSLPSIPAVVVQARQGDLRKNPRYFPLPKERRGIFDSSDDGFSSKDNFFFFPEVKLQMVKEKRSLLKPLNELLKRPAKEEINKEMPKKSSVKPSTTPSNTSFKPIQSPPTPKPIKKAPDPKEGFMSSYLKFLKGETDSLPRWTFRPTRKPKQHHPNTPNKVMDDNKSDSNSVPSIPAVVQARQGDLRKNPRYFPLPKKRRGIFDNCDDGFSSKDNCFFFPKVELQMVKEKQSLLKQQEELLKRQAKEEINKEMPKKLKTSKSLREVRRPARDRKENESVSKDDNSDPVCIP</sequence>
<dbReference type="Proteomes" id="UP001516400">
    <property type="component" value="Unassembled WGS sequence"/>
</dbReference>